<dbReference type="RefSeq" id="WP_092038310.1">
    <property type="nucleotide sequence ID" value="NZ_FOTK01000004.1"/>
</dbReference>
<feature type="domain" description="TNase-like" evidence="1">
    <location>
        <begin position="87"/>
        <end position="167"/>
    </location>
</feature>
<dbReference type="EMBL" id="FOTK01000004">
    <property type="protein sequence ID" value="SFL37992.1"/>
    <property type="molecule type" value="Genomic_DNA"/>
</dbReference>
<reference evidence="3" key="1">
    <citation type="submission" date="2016-10" db="EMBL/GenBank/DDBJ databases">
        <authorList>
            <person name="Varghese N."/>
            <person name="Submissions S."/>
        </authorList>
    </citation>
    <scope>NUCLEOTIDE SEQUENCE [LARGE SCALE GENOMIC DNA]</scope>
    <source>
        <strain evidence="3">BL36</strain>
    </source>
</reference>
<dbReference type="Proteomes" id="UP000199048">
    <property type="component" value="Unassembled WGS sequence"/>
</dbReference>
<dbReference type="STRING" id="582667.SAMN05192568_100470"/>
<gene>
    <name evidence="2" type="ORF">SAMN05192568_100470</name>
</gene>
<sequence>MIRTDGEPAEWRRYWAARTTAALVLITLGAAAPARADPAAAACRPGPARTEILEGIGLRGEIRLASGARAVLDSLRWPDAPETAEAARAWLDARRGDSLVVVPHGPPDRWDREHADIQVADTDIDLAGGLIGAGLAFADANERDSLCRPGLRTVEDAARAKRLGLWRESVLQASDGPALRAREGRFVVVEGRIRHVGERSARTYLDFVARGEDGLTVTVSKRTWRMVRARGLSAASLEGRRVRVRGILEVWRGPTLEANADGVEILGEPDRREAGPTGERELRR</sequence>
<accession>A0A1I4H6N9</accession>
<dbReference type="InterPro" id="IPR035437">
    <property type="entry name" value="SNase_OB-fold_sf"/>
</dbReference>
<keyword evidence="3" id="KW-1185">Reference proteome</keyword>
<dbReference type="Gene3D" id="2.40.50.90">
    <property type="match status" value="1"/>
</dbReference>
<dbReference type="Pfam" id="PF00565">
    <property type="entry name" value="SNase"/>
    <property type="match status" value="1"/>
</dbReference>
<evidence type="ECO:0000313" key="2">
    <source>
        <dbReference type="EMBL" id="SFL37992.1"/>
    </source>
</evidence>
<dbReference type="OrthoDB" id="7618306at2"/>
<dbReference type="InterPro" id="IPR016071">
    <property type="entry name" value="Staphylococal_nuclease_OB-fold"/>
</dbReference>
<name>A0A1I4H6N9_9HYPH</name>
<protein>
    <recommendedName>
        <fullName evidence="1">TNase-like domain-containing protein</fullName>
    </recommendedName>
</protein>
<evidence type="ECO:0000313" key="3">
    <source>
        <dbReference type="Proteomes" id="UP000199048"/>
    </source>
</evidence>
<organism evidence="2 3">
    <name type="scientific">Methylobacterium pseudosasicola</name>
    <dbReference type="NCBI Taxonomy" id="582667"/>
    <lineage>
        <taxon>Bacteria</taxon>
        <taxon>Pseudomonadati</taxon>
        <taxon>Pseudomonadota</taxon>
        <taxon>Alphaproteobacteria</taxon>
        <taxon>Hyphomicrobiales</taxon>
        <taxon>Methylobacteriaceae</taxon>
        <taxon>Methylobacterium</taxon>
    </lineage>
</organism>
<proteinExistence type="predicted"/>
<dbReference type="AlphaFoldDB" id="A0A1I4H6N9"/>
<evidence type="ECO:0000259" key="1">
    <source>
        <dbReference type="Pfam" id="PF00565"/>
    </source>
</evidence>
<dbReference type="SUPFAM" id="SSF50199">
    <property type="entry name" value="Staphylococcal nuclease"/>
    <property type="match status" value="1"/>
</dbReference>